<sequence length="244" mass="27084">MPAWDDYQEKVASFFRSIGLEATVKVTLQGVRTSHEIDVVVRSSHVGFDLMWLVECKYWQRRVSKLHVLGLREIVSDTGADRGIIMSESGFQSGAADAAHLTNVQLTSLADLSVSASGAVGMAQLRMINERMDFCRDRYWSLKKADRIKYKLRTDGMVKGYEGWMIIGAVDAALSAAFRGAFPVTYSQVYGAIASLGGVVRNWVPQEYDLVANTPVELCVILEPEVAELERRLDVAEAAMRLSE</sequence>
<dbReference type="Pfam" id="PF04471">
    <property type="entry name" value="Mrr_cat"/>
    <property type="match status" value="1"/>
</dbReference>
<comment type="caution">
    <text evidence="2">The sequence shown here is derived from an EMBL/GenBank/DDBJ whole genome shotgun (WGS) entry which is preliminary data.</text>
</comment>
<evidence type="ECO:0000259" key="1">
    <source>
        <dbReference type="Pfam" id="PF04471"/>
    </source>
</evidence>
<reference evidence="2 3" key="1">
    <citation type="submission" date="2020-08" db="EMBL/GenBank/DDBJ databases">
        <title>Sequencing the genomes of 1000 actinobacteria strains.</title>
        <authorList>
            <person name="Klenk H.-P."/>
        </authorList>
    </citation>
    <scope>NUCLEOTIDE SEQUENCE [LARGE SCALE GENOMIC DNA]</scope>
    <source>
        <strain evidence="2 3">DSM 44936</strain>
    </source>
</reference>
<protein>
    <recommendedName>
        <fullName evidence="1">Restriction endonuclease type IV Mrr domain-containing protein</fullName>
    </recommendedName>
</protein>
<dbReference type="SUPFAM" id="SSF52980">
    <property type="entry name" value="Restriction endonuclease-like"/>
    <property type="match status" value="1"/>
</dbReference>
<evidence type="ECO:0000313" key="3">
    <source>
        <dbReference type="Proteomes" id="UP000555564"/>
    </source>
</evidence>
<dbReference type="GO" id="GO:0003677">
    <property type="term" value="F:DNA binding"/>
    <property type="evidence" value="ECO:0007669"/>
    <property type="project" value="InterPro"/>
</dbReference>
<dbReference type="EMBL" id="JACHIU010000001">
    <property type="protein sequence ID" value="MBB6473273.1"/>
    <property type="molecule type" value="Genomic_DNA"/>
</dbReference>
<dbReference type="InterPro" id="IPR011335">
    <property type="entry name" value="Restrct_endonuc-II-like"/>
</dbReference>
<feature type="domain" description="Restriction endonuclease type IV Mrr" evidence="1">
    <location>
        <begin position="4"/>
        <end position="112"/>
    </location>
</feature>
<dbReference type="AlphaFoldDB" id="A0A7X0IE41"/>
<dbReference type="Proteomes" id="UP000555564">
    <property type="component" value="Unassembled WGS sequence"/>
</dbReference>
<accession>A0A7X0IE41</accession>
<dbReference type="InterPro" id="IPR007560">
    <property type="entry name" value="Restrct_endonuc_IV_Mrr"/>
</dbReference>
<gene>
    <name evidence="2" type="ORF">BJ992_002704</name>
</gene>
<dbReference type="Gene3D" id="3.40.1350.10">
    <property type="match status" value="1"/>
</dbReference>
<evidence type="ECO:0000313" key="2">
    <source>
        <dbReference type="EMBL" id="MBB6473273.1"/>
    </source>
</evidence>
<dbReference type="GO" id="GO:0009307">
    <property type="term" value="P:DNA restriction-modification system"/>
    <property type="evidence" value="ECO:0007669"/>
    <property type="project" value="InterPro"/>
</dbReference>
<name>A0A7X0IE41_9ACTN</name>
<dbReference type="GO" id="GO:0004519">
    <property type="term" value="F:endonuclease activity"/>
    <property type="evidence" value="ECO:0007669"/>
    <property type="project" value="InterPro"/>
</dbReference>
<dbReference type="InterPro" id="IPR011856">
    <property type="entry name" value="tRNA_endonuc-like_dom_sf"/>
</dbReference>
<keyword evidence="3" id="KW-1185">Reference proteome</keyword>
<dbReference type="RefSeq" id="WP_184980910.1">
    <property type="nucleotide sequence ID" value="NZ_BAAALO010000005.1"/>
</dbReference>
<proteinExistence type="predicted"/>
<organism evidence="2 3">
    <name type="scientific">Sphaerisporangium rubeum</name>
    <dbReference type="NCBI Taxonomy" id="321317"/>
    <lineage>
        <taxon>Bacteria</taxon>
        <taxon>Bacillati</taxon>
        <taxon>Actinomycetota</taxon>
        <taxon>Actinomycetes</taxon>
        <taxon>Streptosporangiales</taxon>
        <taxon>Streptosporangiaceae</taxon>
        <taxon>Sphaerisporangium</taxon>
    </lineage>
</organism>